<sequence length="135" mass="14487">MDTVQERQQPAMPAGPIGGPWSVRQTVGRAGRRALEVYEAGELIDVLVASTLSPDVLRGARRTRAAGFAWGRVPADGPAPQVAFAQARVRAQWEPAELVELPGGFWLAWTTAPAAAVLARRADGVVERLRPARLV</sequence>
<dbReference type="OrthoDB" id="4211235at2"/>
<dbReference type="RefSeq" id="WP_145906301.1">
    <property type="nucleotide sequence ID" value="NZ_BAAAMZ010000016.1"/>
</dbReference>
<keyword evidence="3" id="KW-1185">Reference proteome</keyword>
<proteinExistence type="predicted"/>
<gene>
    <name evidence="2" type="ORF">FHX73_114034</name>
</gene>
<dbReference type="AlphaFoldDB" id="A0A561ULD5"/>
<accession>A0A561ULD5</accession>
<evidence type="ECO:0000256" key="1">
    <source>
        <dbReference type="SAM" id="MobiDB-lite"/>
    </source>
</evidence>
<feature type="region of interest" description="Disordered" evidence="1">
    <location>
        <begin position="1"/>
        <end position="23"/>
    </location>
</feature>
<comment type="caution">
    <text evidence="2">The sequence shown here is derived from an EMBL/GenBank/DDBJ whole genome shotgun (WGS) entry which is preliminary data.</text>
</comment>
<evidence type="ECO:0000313" key="2">
    <source>
        <dbReference type="EMBL" id="TWG00165.1"/>
    </source>
</evidence>
<dbReference type="EMBL" id="VIWT01000001">
    <property type="protein sequence ID" value="TWG00165.1"/>
    <property type="molecule type" value="Genomic_DNA"/>
</dbReference>
<organism evidence="2 3">
    <name type="scientific">Kitasatospora viridis</name>
    <dbReference type="NCBI Taxonomy" id="281105"/>
    <lineage>
        <taxon>Bacteria</taxon>
        <taxon>Bacillati</taxon>
        <taxon>Actinomycetota</taxon>
        <taxon>Actinomycetes</taxon>
        <taxon>Kitasatosporales</taxon>
        <taxon>Streptomycetaceae</taxon>
        <taxon>Kitasatospora</taxon>
    </lineage>
</organism>
<dbReference type="Proteomes" id="UP000317940">
    <property type="component" value="Unassembled WGS sequence"/>
</dbReference>
<protein>
    <submittedName>
        <fullName evidence="2">Uncharacterized protein</fullName>
    </submittedName>
</protein>
<name>A0A561ULD5_9ACTN</name>
<reference evidence="2 3" key="1">
    <citation type="submission" date="2019-06" db="EMBL/GenBank/DDBJ databases">
        <title>Sequencing the genomes of 1000 actinobacteria strains.</title>
        <authorList>
            <person name="Klenk H.-P."/>
        </authorList>
    </citation>
    <scope>NUCLEOTIDE SEQUENCE [LARGE SCALE GENOMIC DNA]</scope>
    <source>
        <strain evidence="2 3">DSM 44826</strain>
    </source>
</reference>
<evidence type="ECO:0000313" key="3">
    <source>
        <dbReference type="Proteomes" id="UP000317940"/>
    </source>
</evidence>